<dbReference type="SUPFAM" id="SSF55874">
    <property type="entry name" value="ATPase domain of HSP90 chaperone/DNA topoisomerase II/histidine kinase"/>
    <property type="match status" value="1"/>
</dbReference>
<dbReference type="Gene3D" id="1.10.287.130">
    <property type="match status" value="1"/>
</dbReference>
<keyword evidence="11 14" id="KW-1133">Transmembrane helix</keyword>
<dbReference type="GO" id="GO:0000155">
    <property type="term" value="F:phosphorelay sensor kinase activity"/>
    <property type="evidence" value="ECO:0007669"/>
    <property type="project" value="InterPro"/>
</dbReference>
<feature type="domain" description="Signal transduction histidine kinase dimerisation/phosphoacceptor" evidence="15">
    <location>
        <begin position="220"/>
        <end position="285"/>
    </location>
</feature>
<evidence type="ECO:0000256" key="14">
    <source>
        <dbReference type="SAM" id="Phobius"/>
    </source>
</evidence>
<keyword evidence="5" id="KW-0597">Phosphoprotein</keyword>
<reference evidence="16 17" key="1">
    <citation type="submission" date="2016-10" db="EMBL/GenBank/DDBJ databases">
        <authorList>
            <person name="de Groot N.N."/>
        </authorList>
    </citation>
    <scope>NUCLEOTIDE SEQUENCE [LARGE SCALE GENOMIC DNA]</scope>
    <source>
        <strain evidence="16 17">DSM 15893</strain>
    </source>
</reference>
<dbReference type="Proteomes" id="UP000182692">
    <property type="component" value="Unassembled WGS sequence"/>
</dbReference>
<keyword evidence="6" id="KW-0808">Transferase</keyword>
<dbReference type="AlphaFoldDB" id="A0A1I5LVY7"/>
<keyword evidence="7 14" id="KW-0812">Transmembrane</keyword>
<name>A0A1I5LVY7_9GAMM</name>
<dbReference type="InterPro" id="IPR036097">
    <property type="entry name" value="HisK_dim/P_sf"/>
</dbReference>
<evidence type="ECO:0000256" key="12">
    <source>
        <dbReference type="ARBA" id="ARBA00023012"/>
    </source>
</evidence>
<dbReference type="CDD" id="cd00082">
    <property type="entry name" value="HisKA"/>
    <property type="match status" value="1"/>
</dbReference>
<evidence type="ECO:0000256" key="5">
    <source>
        <dbReference type="ARBA" id="ARBA00022553"/>
    </source>
</evidence>
<dbReference type="GO" id="GO:0005886">
    <property type="term" value="C:plasma membrane"/>
    <property type="evidence" value="ECO:0007669"/>
    <property type="project" value="UniProtKB-SubCell"/>
</dbReference>
<dbReference type="RefSeq" id="WP_017015695.1">
    <property type="nucleotide sequence ID" value="NZ_FOWR01000006.1"/>
</dbReference>
<keyword evidence="8" id="KW-0547">Nucleotide-binding</keyword>
<comment type="catalytic activity">
    <reaction evidence="1">
        <text>ATP + protein L-histidine = ADP + protein N-phospho-L-histidine.</text>
        <dbReference type="EC" id="2.7.13.3"/>
    </reaction>
</comment>
<evidence type="ECO:0000256" key="7">
    <source>
        <dbReference type="ARBA" id="ARBA00022692"/>
    </source>
</evidence>
<evidence type="ECO:0000256" key="1">
    <source>
        <dbReference type="ARBA" id="ARBA00000085"/>
    </source>
</evidence>
<dbReference type="PANTHER" id="PTHR45528">
    <property type="entry name" value="SENSOR HISTIDINE KINASE CPXA"/>
    <property type="match status" value="1"/>
</dbReference>
<keyword evidence="9 16" id="KW-0418">Kinase</keyword>
<evidence type="ECO:0000313" key="17">
    <source>
        <dbReference type="Proteomes" id="UP000182692"/>
    </source>
</evidence>
<evidence type="ECO:0000256" key="3">
    <source>
        <dbReference type="ARBA" id="ARBA00012438"/>
    </source>
</evidence>
<keyword evidence="13 14" id="KW-0472">Membrane</keyword>
<dbReference type="SUPFAM" id="SSF47384">
    <property type="entry name" value="Homodimeric domain of signal transducing histidine kinase"/>
    <property type="match status" value="1"/>
</dbReference>
<comment type="subcellular location">
    <subcellularLocation>
        <location evidence="2">Cell membrane</location>
        <topology evidence="2">Multi-pass membrane protein</topology>
    </subcellularLocation>
</comment>
<evidence type="ECO:0000313" key="16">
    <source>
        <dbReference type="EMBL" id="SFP01435.1"/>
    </source>
</evidence>
<evidence type="ECO:0000256" key="2">
    <source>
        <dbReference type="ARBA" id="ARBA00004651"/>
    </source>
</evidence>
<keyword evidence="12" id="KW-0902">Two-component regulatory system</keyword>
<evidence type="ECO:0000256" key="4">
    <source>
        <dbReference type="ARBA" id="ARBA00022475"/>
    </source>
</evidence>
<accession>A0A1I5LVY7</accession>
<keyword evidence="10" id="KW-0067">ATP-binding</keyword>
<dbReference type="Pfam" id="PF00512">
    <property type="entry name" value="HisKA"/>
    <property type="match status" value="1"/>
</dbReference>
<keyword evidence="4" id="KW-1003">Cell membrane</keyword>
<protein>
    <recommendedName>
        <fullName evidence="3">histidine kinase</fullName>
        <ecNumber evidence="3">2.7.13.3</ecNumber>
    </recommendedName>
</protein>
<evidence type="ECO:0000256" key="9">
    <source>
        <dbReference type="ARBA" id="ARBA00022777"/>
    </source>
</evidence>
<dbReference type="GeneID" id="35872290"/>
<proteinExistence type="predicted"/>
<evidence type="ECO:0000256" key="10">
    <source>
        <dbReference type="ARBA" id="ARBA00022840"/>
    </source>
</evidence>
<dbReference type="STRING" id="1121869.SAMN03084138_01105"/>
<dbReference type="InterPro" id="IPR003661">
    <property type="entry name" value="HisK_dim/P_dom"/>
</dbReference>
<feature type="transmembrane region" description="Helical" evidence="14">
    <location>
        <begin position="144"/>
        <end position="166"/>
    </location>
</feature>
<evidence type="ECO:0000256" key="13">
    <source>
        <dbReference type="ARBA" id="ARBA00023136"/>
    </source>
</evidence>
<dbReference type="EMBL" id="FOWR01000006">
    <property type="protein sequence ID" value="SFP01435.1"/>
    <property type="molecule type" value="Genomic_DNA"/>
</dbReference>
<evidence type="ECO:0000256" key="11">
    <source>
        <dbReference type="ARBA" id="ARBA00022989"/>
    </source>
</evidence>
<dbReference type="InterPro" id="IPR050398">
    <property type="entry name" value="HssS/ArlS-like"/>
</dbReference>
<dbReference type="InterPro" id="IPR036890">
    <property type="entry name" value="HATPase_C_sf"/>
</dbReference>
<dbReference type="GO" id="GO:0005524">
    <property type="term" value="F:ATP binding"/>
    <property type="evidence" value="ECO:0007669"/>
    <property type="project" value="UniProtKB-KW"/>
</dbReference>
<evidence type="ECO:0000256" key="8">
    <source>
        <dbReference type="ARBA" id="ARBA00022741"/>
    </source>
</evidence>
<sequence length="404" mass="45974">MLVKARHTFERWYTSHIRHQVFVIISVLMLLVVLAIGIISWAATEIAADSFINQRVTLMQRQWMQSSIQLGTAANITSPYLALYSDDDNTIPDFLKGIDTLGVKEFELSNAHVVTFLSPFKSDWLHFVYFPDKDPEMVNYGQGVMAYVAYMMLLVFALGLVAAHLISRHFSLPILGLVQQVHQLPVDGASIKRRARNDEIGALQNAYQNAYLRIQSFLEREKQFTRFASHELRTPVHVTKGAVELLKMIEGDEKKTNILSRIELANQDMEKLINTFLLIGREEMGQQNRVSLGNIINESLSRHHYLLSDRHIDVMRTIESDVIVAEDFAKVVLANLVRNAFSYSLSSVRVALEGRRLVIQNDISEAAQHGFGHGEEIVKVVCRSANWRYHFRIAASKATVVIYF</sequence>
<evidence type="ECO:0000256" key="6">
    <source>
        <dbReference type="ARBA" id="ARBA00022679"/>
    </source>
</evidence>
<dbReference type="SMART" id="SM00388">
    <property type="entry name" value="HisKA"/>
    <property type="match status" value="1"/>
</dbReference>
<feature type="transmembrane region" description="Helical" evidence="14">
    <location>
        <begin position="21"/>
        <end position="43"/>
    </location>
</feature>
<dbReference type="PANTHER" id="PTHR45528:SF1">
    <property type="entry name" value="SENSOR HISTIDINE KINASE CPXA"/>
    <property type="match status" value="1"/>
</dbReference>
<dbReference type="OrthoDB" id="9121563at2"/>
<organism evidence="16 17">
    <name type="scientific">Enterovibrio norvegicus DSM 15893</name>
    <dbReference type="NCBI Taxonomy" id="1121869"/>
    <lineage>
        <taxon>Bacteria</taxon>
        <taxon>Pseudomonadati</taxon>
        <taxon>Pseudomonadota</taxon>
        <taxon>Gammaproteobacteria</taxon>
        <taxon>Vibrionales</taxon>
        <taxon>Vibrionaceae</taxon>
        <taxon>Enterovibrio</taxon>
    </lineage>
</organism>
<dbReference type="EC" id="2.7.13.3" evidence="3"/>
<evidence type="ECO:0000259" key="15">
    <source>
        <dbReference type="SMART" id="SM00388"/>
    </source>
</evidence>
<gene>
    <name evidence="16" type="ORF">SAMN03084138_01105</name>
</gene>